<dbReference type="OMA" id="CWVEYCA"/>
<evidence type="ECO:0000256" key="2">
    <source>
        <dbReference type="ARBA" id="ARBA00022692"/>
    </source>
</evidence>
<accession>G8BVB4</accession>
<dbReference type="Proteomes" id="UP000005666">
    <property type="component" value="Chromosome 6"/>
</dbReference>
<sequence length="236" mass="27040">MTVSRLPTIRSIIINSASVIILSWGLWTCTSIILPQSLASAGHKQFLTNISVVASLLSNYSNIFNFFIQRYSNDKVFKNTTNFIARHICLPIALVLESIVVLVYWPLKIFFYYLIYQGANDNSRTPIPLSVDFAIHLFPIIFLLSDHYLSGYGEYFSISKIKAFILVTILGFSYNRWLYYLIDLNGGGAFPYPFLSVPEPFRTIIFISITTVGWLFYVLYQKFPPSSRLTSHKKIN</sequence>
<dbReference type="EMBL" id="HE612861">
    <property type="protein sequence ID" value="CCE63696.1"/>
    <property type="molecule type" value="Genomic_DNA"/>
</dbReference>
<gene>
    <name evidence="6" type="primary">TPHA0F02140</name>
    <name evidence="6" type="ordered locus">TPHA_0F02140</name>
</gene>
<evidence type="ECO:0000313" key="7">
    <source>
        <dbReference type="Proteomes" id="UP000005666"/>
    </source>
</evidence>
<dbReference type="PANTHER" id="PTHR10989:SF16">
    <property type="entry name" value="AT02829P-RELATED"/>
    <property type="match status" value="1"/>
</dbReference>
<reference evidence="6 7" key="1">
    <citation type="journal article" date="2011" name="Proc. Natl. Acad. Sci. U.S.A.">
        <title>Evolutionary erosion of yeast sex chromosomes by mating-type switching accidents.</title>
        <authorList>
            <person name="Gordon J.L."/>
            <person name="Armisen D."/>
            <person name="Proux-Wera E."/>
            <person name="Oheigeartaigh S.S."/>
            <person name="Byrne K.P."/>
            <person name="Wolfe K.H."/>
        </authorList>
    </citation>
    <scope>NUCLEOTIDE SEQUENCE [LARGE SCALE GENOMIC DNA]</scope>
    <source>
        <strain evidence="7">ATCC 24235 / CBS 4417 / NBRC 1672 / NRRL Y-8282 / UCD 70-5</strain>
    </source>
</reference>
<keyword evidence="7" id="KW-1185">Reference proteome</keyword>
<evidence type="ECO:0000256" key="3">
    <source>
        <dbReference type="ARBA" id="ARBA00022989"/>
    </source>
</evidence>
<evidence type="ECO:0000256" key="4">
    <source>
        <dbReference type="ARBA" id="ARBA00023136"/>
    </source>
</evidence>
<dbReference type="GeneID" id="11535644"/>
<dbReference type="RefSeq" id="XP_003686130.1">
    <property type="nucleotide sequence ID" value="XM_003686082.1"/>
</dbReference>
<evidence type="ECO:0000256" key="5">
    <source>
        <dbReference type="SAM" id="Phobius"/>
    </source>
</evidence>
<dbReference type="Pfam" id="PF04750">
    <property type="entry name" value="Far-17a_AIG1"/>
    <property type="match status" value="1"/>
</dbReference>
<feature type="transmembrane region" description="Helical" evidence="5">
    <location>
        <begin position="46"/>
        <end position="68"/>
    </location>
</feature>
<name>G8BVB4_TETPH</name>
<organism evidence="6 7">
    <name type="scientific">Tetrapisispora phaffii (strain ATCC 24235 / CBS 4417 / NBRC 1672 / NRRL Y-8282 / UCD 70-5)</name>
    <name type="common">Yeast</name>
    <name type="synonym">Fabospora phaffii</name>
    <dbReference type="NCBI Taxonomy" id="1071381"/>
    <lineage>
        <taxon>Eukaryota</taxon>
        <taxon>Fungi</taxon>
        <taxon>Dikarya</taxon>
        <taxon>Ascomycota</taxon>
        <taxon>Saccharomycotina</taxon>
        <taxon>Saccharomycetes</taxon>
        <taxon>Saccharomycetales</taxon>
        <taxon>Saccharomycetaceae</taxon>
        <taxon>Tetrapisispora</taxon>
    </lineage>
</organism>
<keyword evidence="4 5" id="KW-0472">Membrane</keyword>
<dbReference type="OrthoDB" id="1898221at2759"/>
<dbReference type="HOGENOM" id="CLU_087038_0_0_1"/>
<dbReference type="AlphaFoldDB" id="G8BVB4"/>
<proteinExistence type="predicted"/>
<dbReference type="PANTHER" id="PTHR10989">
    <property type="entry name" value="ANDROGEN-INDUCED PROTEIN 1-RELATED"/>
    <property type="match status" value="1"/>
</dbReference>
<dbReference type="KEGG" id="tpf:TPHA_0F02140"/>
<feature type="transmembrane region" description="Helical" evidence="5">
    <location>
        <begin position="201"/>
        <end position="220"/>
    </location>
</feature>
<keyword evidence="3 5" id="KW-1133">Transmembrane helix</keyword>
<protein>
    <recommendedName>
        <fullName evidence="8">FAR-17a/AIG1-like protein</fullName>
    </recommendedName>
</protein>
<dbReference type="GO" id="GO:0016020">
    <property type="term" value="C:membrane"/>
    <property type="evidence" value="ECO:0007669"/>
    <property type="project" value="InterPro"/>
</dbReference>
<feature type="transmembrane region" description="Helical" evidence="5">
    <location>
        <begin position="161"/>
        <end position="181"/>
    </location>
</feature>
<evidence type="ECO:0000256" key="1">
    <source>
        <dbReference type="ARBA" id="ARBA00004127"/>
    </source>
</evidence>
<evidence type="ECO:0000313" key="6">
    <source>
        <dbReference type="EMBL" id="CCE63696.1"/>
    </source>
</evidence>
<dbReference type="InterPro" id="IPR006838">
    <property type="entry name" value="ADTRP_AIG1"/>
</dbReference>
<comment type="subcellular location">
    <subcellularLocation>
        <location evidence="1">Endomembrane system</location>
        <topology evidence="1">Multi-pass membrane protein</topology>
    </subcellularLocation>
</comment>
<feature type="transmembrane region" description="Helical" evidence="5">
    <location>
        <begin position="127"/>
        <end position="149"/>
    </location>
</feature>
<feature type="transmembrane region" description="Helical" evidence="5">
    <location>
        <begin position="12"/>
        <end position="34"/>
    </location>
</feature>
<keyword evidence="2 5" id="KW-0812">Transmembrane</keyword>
<dbReference type="GO" id="GO:0005783">
    <property type="term" value="C:endoplasmic reticulum"/>
    <property type="evidence" value="ECO:0007669"/>
    <property type="project" value="EnsemblFungi"/>
</dbReference>
<evidence type="ECO:0008006" key="8">
    <source>
        <dbReference type="Google" id="ProtNLM"/>
    </source>
</evidence>
<dbReference type="eggNOG" id="KOG3989">
    <property type="taxonomic scope" value="Eukaryota"/>
</dbReference>
<feature type="transmembrane region" description="Helical" evidence="5">
    <location>
        <begin position="88"/>
        <end position="107"/>
    </location>
</feature>